<keyword evidence="3" id="KW-0378">Hydrolase</keyword>
<protein>
    <submittedName>
        <fullName evidence="5">Haloacid dehalogenase superfamily, subfamily IA, variant 3 with third motif having DD or ED</fullName>
    </submittedName>
</protein>
<dbReference type="InterPro" id="IPR023198">
    <property type="entry name" value="PGP-like_dom2"/>
</dbReference>
<dbReference type="AlphaFoldDB" id="A0A1H1WTH7"/>
<comment type="similarity">
    <text evidence="1">Belongs to the HAD-like hydrolase superfamily. CbbY/CbbZ/Gph/YieH family.</text>
</comment>
<evidence type="ECO:0000256" key="3">
    <source>
        <dbReference type="ARBA" id="ARBA00022801"/>
    </source>
</evidence>
<dbReference type="PANTHER" id="PTHR18901">
    <property type="entry name" value="2-DEOXYGLUCOSE-6-PHOSPHATE PHOSPHATASE 2"/>
    <property type="match status" value="1"/>
</dbReference>
<sequence>MSLAADGGFEELKPPSTIRALVFDFDGLVVDTETPEFRAWQEIFADHGTVLELATWAGGIGTTDHHFDPYVALERASARAVDRDAIRAARRARIRELVSDQPVLPGVEDYLRQAREHGLRVGLASSSSRDWVHGHLAERGLLHHFDTIRTGDEVARTKPDPALYRLATADLGVDPARAVALEDSPNGVVAAKRAGLYCVVVPNALTRQLDLAAAELRVDSLANLPLTRLLEMARAWAEGAPGPNHHPIPGRTTGPATVPATGAGHRPEPGAKRW</sequence>
<dbReference type="GO" id="GO:0016787">
    <property type="term" value="F:hydrolase activity"/>
    <property type="evidence" value="ECO:0007669"/>
    <property type="project" value="UniProtKB-KW"/>
</dbReference>
<gene>
    <name evidence="5" type="ORF">SAMN04489717_4668</name>
</gene>
<feature type="region of interest" description="Disordered" evidence="4">
    <location>
        <begin position="240"/>
        <end position="274"/>
    </location>
</feature>
<dbReference type="Gene3D" id="1.10.150.240">
    <property type="entry name" value="Putative phosphatase, domain 2"/>
    <property type="match status" value="1"/>
</dbReference>
<dbReference type="Gene3D" id="3.40.50.1000">
    <property type="entry name" value="HAD superfamily/HAD-like"/>
    <property type="match status" value="1"/>
</dbReference>
<organism evidence="5 6">
    <name type="scientific">Actinopolymorpha singaporensis</name>
    <dbReference type="NCBI Taxonomy" id="117157"/>
    <lineage>
        <taxon>Bacteria</taxon>
        <taxon>Bacillati</taxon>
        <taxon>Actinomycetota</taxon>
        <taxon>Actinomycetes</taxon>
        <taxon>Propionibacteriales</taxon>
        <taxon>Actinopolymorphaceae</taxon>
        <taxon>Actinopolymorpha</taxon>
    </lineage>
</organism>
<dbReference type="SUPFAM" id="SSF56784">
    <property type="entry name" value="HAD-like"/>
    <property type="match status" value="1"/>
</dbReference>
<dbReference type="Proteomes" id="UP000198983">
    <property type="component" value="Chromosome I"/>
</dbReference>
<dbReference type="Pfam" id="PF00702">
    <property type="entry name" value="Hydrolase"/>
    <property type="match status" value="1"/>
</dbReference>
<keyword evidence="6" id="KW-1185">Reference proteome</keyword>
<proteinExistence type="inferred from homology"/>
<feature type="compositionally biased region" description="Low complexity" evidence="4">
    <location>
        <begin position="249"/>
        <end position="264"/>
    </location>
</feature>
<evidence type="ECO:0000313" key="6">
    <source>
        <dbReference type="Proteomes" id="UP000198983"/>
    </source>
</evidence>
<dbReference type="InterPro" id="IPR006439">
    <property type="entry name" value="HAD-SF_hydro_IA"/>
</dbReference>
<evidence type="ECO:0000313" key="5">
    <source>
        <dbReference type="EMBL" id="SDT00483.1"/>
    </source>
</evidence>
<name>A0A1H1WTH7_9ACTN</name>
<evidence type="ECO:0000256" key="2">
    <source>
        <dbReference type="ARBA" id="ARBA00022723"/>
    </source>
</evidence>
<evidence type="ECO:0000256" key="4">
    <source>
        <dbReference type="SAM" id="MobiDB-lite"/>
    </source>
</evidence>
<dbReference type="FunFam" id="3.40.50.1000:FF:000036">
    <property type="entry name" value="HAD family hydrolase"/>
    <property type="match status" value="1"/>
</dbReference>
<dbReference type="SFLD" id="SFLDG01129">
    <property type="entry name" value="C1.5:_HAD__Beta-PGM__Phosphata"/>
    <property type="match status" value="1"/>
</dbReference>
<dbReference type="InterPro" id="IPR036412">
    <property type="entry name" value="HAD-like_sf"/>
</dbReference>
<dbReference type="PANTHER" id="PTHR18901:SF38">
    <property type="entry name" value="PSEUDOURIDINE-5'-PHOSPHATASE"/>
    <property type="match status" value="1"/>
</dbReference>
<dbReference type="STRING" id="117157.SAMN04489717_4668"/>
<dbReference type="EMBL" id="LT629732">
    <property type="protein sequence ID" value="SDT00483.1"/>
    <property type="molecule type" value="Genomic_DNA"/>
</dbReference>
<feature type="compositionally biased region" description="Basic and acidic residues" evidence="4">
    <location>
        <begin position="265"/>
        <end position="274"/>
    </location>
</feature>
<reference evidence="5 6" key="1">
    <citation type="submission" date="2016-10" db="EMBL/GenBank/DDBJ databases">
        <authorList>
            <person name="de Groot N.N."/>
        </authorList>
    </citation>
    <scope>NUCLEOTIDE SEQUENCE [LARGE SCALE GENOMIC DNA]</scope>
    <source>
        <strain evidence="5 6">DSM 22024</strain>
    </source>
</reference>
<dbReference type="GO" id="GO:0046872">
    <property type="term" value="F:metal ion binding"/>
    <property type="evidence" value="ECO:0007669"/>
    <property type="project" value="UniProtKB-KW"/>
</dbReference>
<keyword evidence="2" id="KW-0479">Metal-binding</keyword>
<dbReference type="InterPro" id="IPR023214">
    <property type="entry name" value="HAD_sf"/>
</dbReference>
<dbReference type="SFLD" id="SFLDS00003">
    <property type="entry name" value="Haloacid_Dehalogenase"/>
    <property type="match status" value="1"/>
</dbReference>
<dbReference type="CDD" id="cd16423">
    <property type="entry name" value="HAD_BPGM-like"/>
    <property type="match status" value="1"/>
</dbReference>
<dbReference type="OrthoDB" id="9797743at2"/>
<evidence type="ECO:0000256" key="1">
    <source>
        <dbReference type="ARBA" id="ARBA00006171"/>
    </source>
</evidence>
<dbReference type="PRINTS" id="PR00413">
    <property type="entry name" value="HADHALOGNASE"/>
</dbReference>
<dbReference type="RefSeq" id="WP_092655724.1">
    <property type="nucleotide sequence ID" value="NZ_LT629732.1"/>
</dbReference>
<dbReference type="NCBIfam" id="TIGR01509">
    <property type="entry name" value="HAD-SF-IA-v3"/>
    <property type="match status" value="1"/>
</dbReference>
<accession>A0A1H1WTH7</accession>